<dbReference type="Pfam" id="PF13884">
    <property type="entry name" value="Peptidase_S74"/>
    <property type="match status" value="1"/>
</dbReference>
<accession>A0ABS5YD94</accession>
<proteinExistence type="predicted"/>
<gene>
    <name evidence="2" type="ORF">JZM24_08140</name>
</gene>
<comment type="caution">
    <text evidence="2">The sequence shown here is derived from an EMBL/GenBank/DDBJ whole genome shotgun (WGS) entry which is preliminary data.</text>
</comment>
<dbReference type="InterPro" id="IPR030392">
    <property type="entry name" value="S74_ICA"/>
</dbReference>
<dbReference type="RefSeq" id="WP_215669283.1">
    <property type="nucleotide sequence ID" value="NZ_JAFJYC010000001.1"/>
</dbReference>
<evidence type="ECO:0000313" key="2">
    <source>
        <dbReference type="EMBL" id="MBT9432101.1"/>
    </source>
</evidence>
<organism evidence="2 3">
    <name type="scientific">Candidatus Sodalis endolongispinus</name>
    <dbReference type="NCBI Taxonomy" id="2812662"/>
    <lineage>
        <taxon>Bacteria</taxon>
        <taxon>Pseudomonadati</taxon>
        <taxon>Pseudomonadota</taxon>
        <taxon>Gammaproteobacteria</taxon>
        <taxon>Enterobacterales</taxon>
        <taxon>Bruguierivoracaceae</taxon>
        <taxon>Sodalis</taxon>
    </lineage>
</organism>
<dbReference type="Proteomes" id="UP000811282">
    <property type="component" value="Unassembled WGS sequence"/>
</dbReference>
<dbReference type="PROSITE" id="PS51688">
    <property type="entry name" value="ICA"/>
    <property type="match status" value="1"/>
</dbReference>
<name>A0ABS5YD94_9GAMM</name>
<evidence type="ECO:0000313" key="3">
    <source>
        <dbReference type="Proteomes" id="UP000811282"/>
    </source>
</evidence>
<sequence length="158" mass="17594">MSTEFYGVDVQNSHYEHRLIINRGGGYQKWFIFKDDGVAHATGGHWQNFSDRKIKSDIERIENGLEKVETLNGYTYILAGNRQAGVMAEELIEVLPEAVGNISHYPAGDDTFLKDSKSVAYGSLSALLIEAIKDLSAKVKAQQADIDVLRGMMNLNEN</sequence>
<protein>
    <submittedName>
        <fullName evidence="2">Tail fiber domain-containing protein</fullName>
    </submittedName>
</protein>
<feature type="domain" description="Peptidase S74" evidence="1">
    <location>
        <begin position="50"/>
        <end position="146"/>
    </location>
</feature>
<dbReference type="EMBL" id="JAFJYC010000001">
    <property type="protein sequence ID" value="MBT9432101.1"/>
    <property type="molecule type" value="Genomic_DNA"/>
</dbReference>
<evidence type="ECO:0000259" key="1">
    <source>
        <dbReference type="PROSITE" id="PS51688"/>
    </source>
</evidence>
<reference evidence="2 3" key="1">
    <citation type="journal article" date="2021" name="Genome Biol. Evol.">
        <title>The evolution of interdependence in a four-way mealybug symbiosis.</title>
        <authorList>
            <person name="Garber A.I."/>
            <person name="Kupper M."/>
            <person name="Laetsch D.R."/>
            <person name="Weldon S.R."/>
            <person name="Ladinsky M.S."/>
            <person name="Bjorkman P.J."/>
            <person name="McCutcheon J.P."/>
        </authorList>
    </citation>
    <scope>NUCLEOTIDE SEQUENCE [LARGE SCALE GENOMIC DNA]</scope>
    <source>
        <strain evidence="2">SOD</strain>
    </source>
</reference>
<keyword evidence="3" id="KW-1185">Reference proteome</keyword>